<evidence type="ECO:0000259" key="3">
    <source>
        <dbReference type="PROSITE" id="PS51390"/>
    </source>
</evidence>
<reference evidence="4" key="2">
    <citation type="submission" date="2025-08" db="UniProtKB">
        <authorList>
            <consortium name="Ensembl"/>
        </authorList>
    </citation>
    <scope>IDENTIFICATION</scope>
</reference>
<dbReference type="PRINTS" id="PR00003">
    <property type="entry name" value="4DISULPHCORE"/>
</dbReference>
<dbReference type="InterPro" id="IPR050514">
    <property type="entry name" value="WAP_four-disulfide_core"/>
</dbReference>
<accession>G1QDK8</accession>
<dbReference type="PANTHER" id="PTHR19441:SF91">
    <property type="entry name" value="WAP DOMAIN-CONTAINING PROTEIN"/>
    <property type="match status" value="1"/>
</dbReference>
<dbReference type="SUPFAM" id="SSF57256">
    <property type="entry name" value="Elafin-like"/>
    <property type="match status" value="1"/>
</dbReference>
<dbReference type="InterPro" id="IPR008197">
    <property type="entry name" value="WAP_dom"/>
</dbReference>
<dbReference type="SMART" id="SM00217">
    <property type="entry name" value="WAP"/>
    <property type="match status" value="1"/>
</dbReference>
<reference evidence="4 5" key="1">
    <citation type="journal article" date="2011" name="Nature">
        <title>A high-resolution map of human evolutionary constraint using 29 mammals.</title>
        <authorList>
            <person name="Lindblad-Toh K."/>
            <person name="Garber M."/>
            <person name="Zuk O."/>
            <person name="Lin M.F."/>
            <person name="Parker B.J."/>
            <person name="Washietl S."/>
            <person name="Kheradpour P."/>
            <person name="Ernst J."/>
            <person name="Jordan G."/>
            <person name="Mauceli E."/>
            <person name="Ward L.D."/>
            <person name="Lowe C.B."/>
            <person name="Holloway A.K."/>
            <person name="Clamp M."/>
            <person name="Gnerre S."/>
            <person name="Alfoldi J."/>
            <person name="Beal K."/>
            <person name="Chang J."/>
            <person name="Clawson H."/>
            <person name="Cuff J."/>
            <person name="Di Palma F."/>
            <person name="Fitzgerald S."/>
            <person name="Flicek P."/>
            <person name="Guttman M."/>
            <person name="Hubisz M.J."/>
            <person name="Jaffe D.B."/>
            <person name="Jungreis I."/>
            <person name="Kent W.J."/>
            <person name="Kostka D."/>
            <person name="Lara M."/>
            <person name="Martins A.L."/>
            <person name="Massingham T."/>
            <person name="Moltke I."/>
            <person name="Raney B.J."/>
            <person name="Rasmussen M.D."/>
            <person name="Robinson J."/>
            <person name="Stark A."/>
            <person name="Vilella A.J."/>
            <person name="Wen J."/>
            <person name="Xie X."/>
            <person name="Zody M.C."/>
            <person name="Baldwin J."/>
            <person name="Bloom T."/>
            <person name="Chin C.W."/>
            <person name="Heiman D."/>
            <person name="Nicol R."/>
            <person name="Nusbaum C."/>
            <person name="Young S."/>
            <person name="Wilkinson J."/>
            <person name="Worley K.C."/>
            <person name="Kovar C.L."/>
            <person name="Muzny D.M."/>
            <person name="Gibbs R.A."/>
            <person name="Cree A."/>
            <person name="Dihn H.H."/>
            <person name="Fowler G."/>
            <person name="Jhangiani S."/>
            <person name="Joshi V."/>
            <person name="Lee S."/>
            <person name="Lewis L.R."/>
            <person name="Nazareth L.V."/>
            <person name="Okwuonu G."/>
            <person name="Santibanez J."/>
            <person name="Warren W.C."/>
            <person name="Mardis E.R."/>
            <person name="Weinstock G.M."/>
            <person name="Wilson R.K."/>
            <person name="Delehaunty K."/>
            <person name="Dooling D."/>
            <person name="Fronik C."/>
            <person name="Fulton L."/>
            <person name="Fulton B."/>
            <person name="Graves T."/>
            <person name="Minx P."/>
            <person name="Sodergren E."/>
            <person name="Birney E."/>
            <person name="Margulies E.H."/>
            <person name="Herrero J."/>
            <person name="Green E.D."/>
            <person name="Haussler D."/>
            <person name="Siepel A."/>
            <person name="Goldman N."/>
            <person name="Pollard K.S."/>
            <person name="Pedersen J.S."/>
            <person name="Lander E.S."/>
            <person name="Kellis M."/>
        </authorList>
    </citation>
    <scope>NUCLEOTIDE SEQUENCE [LARGE SCALE GENOMIC DNA]</scope>
</reference>
<dbReference type="Gene3D" id="4.10.75.10">
    <property type="entry name" value="Elafin-like"/>
    <property type="match status" value="1"/>
</dbReference>
<evidence type="ECO:0000313" key="4">
    <source>
        <dbReference type="Ensembl" id="ENSMLUP00000021791.1"/>
    </source>
</evidence>
<dbReference type="Ensembl" id="ENSMLUT00000030036.1">
    <property type="protein sequence ID" value="ENSMLUP00000021791.1"/>
    <property type="gene ID" value="ENSMLUG00000027241.1"/>
</dbReference>
<dbReference type="GO" id="GO:0004867">
    <property type="term" value="F:serine-type endopeptidase inhibitor activity"/>
    <property type="evidence" value="ECO:0007669"/>
    <property type="project" value="TreeGrafter"/>
</dbReference>
<dbReference type="PROSITE" id="PS51390">
    <property type="entry name" value="WAP"/>
    <property type="match status" value="1"/>
</dbReference>
<dbReference type="Pfam" id="PF00095">
    <property type="entry name" value="WAP"/>
    <property type="match status" value="1"/>
</dbReference>
<dbReference type="Proteomes" id="UP000001074">
    <property type="component" value="Unassembled WGS sequence"/>
</dbReference>
<dbReference type="EMBL" id="AAPE02043918">
    <property type="status" value="NOT_ANNOTATED_CDS"/>
    <property type="molecule type" value="Genomic_DNA"/>
</dbReference>
<name>G1QDK8_MYOLU</name>
<feature type="signal peptide" evidence="2">
    <location>
        <begin position="1"/>
        <end position="22"/>
    </location>
</feature>
<protein>
    <recommendedName>
        <fullName evidence="3">WAP domain-containing protein</fullName>
    </recommendedName>
</protein>
<dbReference type="eggNOG" id="ENOG502RXHY">
    <property type="taxonomic scope" value="Eukaryota"/>
</dbReference>
<dbReference type="STRING" id="59463.ENSMLUP00000021791"/>
<evidence type="ECO:0000313" key="5">
    <source>
        <dbReference type="Proteomes" id="UP000001074"/>
    </source>
</evidence>
<dbReference type="OMA" id="CAWRPPF"/>
<dbReference type="GO" id="GO:0019731">
    <property type="term" value="P:antibacterial humoral response"/>
    <property type="evidence" value="ECO:0007669"/>
    <property type="project" value="TreeGrafter"/>
</dbReference>
<feature type="domain" description="WAP" evidence="3">
    <location>
        <begin position="29"/>
        <end position="76"/>
    </location>
</feature>
<organism evidence="4 5">
    <name type="scientific">Myotis lucifugus</name>
    <name type="common">Little brown bat</name>
    <dbReference type="NCBI Taxonomy" id="59463"/>
    <lineage>
        <taxon>Eukaryota</taxon>
        <taxon>Metazoa</taxon>
        <taxon>Chordata</taxon>
        <taxon>Craniata</taxon>
        <taxon>Vertebrata</taxon>
        <taxon>Euteleostomi</taxon>
        <taxon>Mammalia</taxon>
        <taxon>Eutheria</taxon>
        <taxon>Laurasiatheria</taxon>
        <taxon>Chiroptera</taxon>
        <taxon>Yangochiroptera</taxon>
        <taxon>Vespertilionidae</taxon>
        <taxon>Myotis</taxon>
    </lineage>
</organism>
<dbReference type="CDD" id="cd00199">
    <property type="entry name" value="WAP"/>
    <property type="match status" value="1"/>
</dbReference>
<dbReference type="GeneTree" id="ENSGT00530000064879"/>
<keyword evidence="2" id="KW-0732">Signal</keyword>
<evidence type="ECO:0000256" key="1">
    <source>
        <dbReference type="ARBA" id="ARBA00022690"/>
    </source>
</evidence>
<dbReference type="AlphaFoldDB" id="G1QDK8"/>
<dbReference type="HOGENOM" id="CLU_2637440_0_0_1"/>
<proteinExistence type="predicted"/>
<feature type="chain" id="PRO_5003419134" description="WAP domain-containing protein" evidence="2">
    <location>
        <begin position="23"/>
        <end position="77"/>
    </location>
</feature>
<reference evidence="4" key="3">
    <citation type="submission" date="2025-09" db="UniProtKB">
        <authorList>
            <consortium name="Ensembl"/>
        </authorList>
    </citation>
    <scope>IDENTIFICATION</scope>
</reference>
<sequence length="77" mass="8063">MKTGTVFVLVAFVILGMEMAFAQKRPPGGGNRPGVCPKVPKDTAGICAEMCSGDYSCPRGMKCCSNGCGHDCRPAIH</sequence>
<dbReference type="GO" id="GO:0005615">
    <property type="term" value="C:extracellular space"/>
    <property type="evidence" value="ECO:0007669"/>
    <property type="project" value="TreeGrafter"/>
</dbReference>
<dbReference type="InParanoid" id="G1QDK8"/>
<keyword evidence="5" id="KW-1185">Reference proteome</keyword>
<dbReference type="GO" id="GO:0045087">
    <property type="term" value="P:innate immune response"/>
    <property type="evidence" value="ECO:0007669"/>
    <property type="project" value="TreeGrafter"/>
</dbReference>
<dbReference type="InterPro" id="IPR036645">
    <property type="entry name" value="Elafin-like_sf"/>
</dbReference>
<evidence type="ECO:0000256" key="2">
    <source>
        <dbReference type="SAM" id="SignalP"/>
    </source>
</evidence>
<dbReference type="PANTHER" id="PTHR19441">
    <property type="entry name" value="WHEY ACDIC PROTEIN WAP"/>
    <property type="match status" value="1"/>
</dbReference>
<keyword evidence="1" id="KW-0646">Protease inhibitor</keyword>